<feature type="domain" description="Peptide methionine sulphoxide reductase MsrA" evidence="6">
    <location>
        <begin position="63"/>
        <end position="215"/>
    </location>
</feature>
<dbReference type="EMBL" id="BMDP01000001">
    <property type="protein sequence ID" value="GGI53747.1"/>
    <property type="molecule type" value="Genomic_DNA"/>
</dbReference>
<dbReference type="SUPFAM" id="SSF55068">
    <property type="entry name" value="Peptide methionine sulfoxide reductase"/>
    <property type="match status" value="1"/>
</dbReference>
<keyword evidence="5" id="KW-0472">Membrane</keyword>
<evidence type="ECO:0000256" key="5">
    <source>
        <dbReference type="SAM" id="Phobius"/>
    </source>
</evidence>
<keyword evidence="1 4" id="KW-0560">Oxidoreductase</keyword>
<keyword evidence="5" id="KW-0812">Transmembrane</keyword>
<comment type="function">
    <text evidence="4">Has an important function as a repair enzyme for proteins that have been inactivated by oxidation. Catalyzes the reversible oxidation-reduction of methionine sulfoxide in proteins to methionine.</text>
</comment>
<reference evidence="7" key="1">
    <citation type="journal article" date="2014" name="Int. J. Syst. Evol. Microbiol.">
        <title>Complete genome sequence of Corynebacterium casei LMG S-19264T (=DSM 44701T), isolated from a smear-ripened cheese.</title>
        <authorList>
            <consortium name="US DOE Joint Genome Institute (JGI-PGF)"/>
            <person name="Walter F."/>
            <person name="Albersmeier A."/>
            <person name="Kalinowski J."/>
            <person name="Ruckert C."/>
        </authorList>
    </citation>
    <scope>NUCLEOTIDE SEQUENCE</scope>
    <source>
        <strain evidence="7">CCM 7664</strain>
    </source>
</reference>
<name>A0A8J3F3Q6_9BURK</name>
<keyword evidence="5" id="KW-1133">Transmembrane helix</keyword>
<dbReference type="EC" id="1.8.4.11" evidence="4"/>
<dbReference type="NCBIfam" id="TIGR00401">
    <property type="entry name" value="msrA"/>
    <property type="match status" value="1"/>
</dbReference>
<dbReference type="PANTHER" id="PTHR43774:SF1">
    <property type="entry name" value="PEPTIDE METHIONINE SULFOXIDE REDUCTASE MSRA 2"/>
    <property type="match status" value="1"/>
</dbReference>
<dbReference type="Proteomes" id="UP000627205">
    <property type="component" value="Unassembled WGS sequence"/>
</dbReference>
<dbReference type="InterPro" id="IPR036509">
    <property type="entry name" value="Met_Sox_Rdtase_MsrA_sf"/>
</dbReference>
<dbReference type="Gene3D" id="3.30.1060.10">
    <property type="entry name" value="Peptide methionine sulphoxide reductase MsrA"/>
    <property type="match status" value="1"/>
</dbReference>
<feature type="active site" evidence="4">
    <location>
        <position position="70"/>
    </location>
</feature>
<organism evidence="7 8">
    <name type="scientific">Oxalicibacterium solurbis</name>
    <dbReference type="NCBI Taxonomy" id="69280"/>
    <lineage>
        <taxon>Bacteria</taxon>
        <taxon>Pseudomonadati</taxon>
        <taxon>Pseudomonadota</taxon>
        <taxon>Betaproteobacteria</taxon>
        <taxon>Burkholderiales</taxon>
        <taxon>Oxalobacteraceae</taxon>
        <taxon>Oxalicibacterium</taxon>
    </lineage>
</organism>
<gene>
    <name evidence="4 7" type="primary">msrA</name>
    <name evidence="7" type="ORF">GCM10011430_09210</name>
</gene>
<evidence type="ECO:0000256" key="3">
    <source>
        <dbReference type="ARBA" id="ARBA00048782"/>
    </source>
</evidence>
<evidence type="ECO:0000256" key="1">
    <source>
        <dbReference type="ARBA" id="ARBA00023002"/>
    </source>
</evidence>
<dbReference type="InterPro" id="IPR002569">
    <property type="entry name" value="Met_Sox_Rdtase_MsrA_dom"/>
</dbReference>
<evidence type="ECO:0000313" key="7">
    <source>
        <dbReference type="EMBL" id="GGI53747.1"/>
    </source>
</evidence>
<comment type="similarity">
    <text evidence="4">Belongs to the MsrA Met sulfoxide reductase family.</text>
</comment>
<dbReference type="AlphaFoldDB" id="A0A8J3F3Q6"/>
<dbReference type="RefSeq" id="WP_229723944.1">
    <property type="nucleotide sequence ID" value="NZ_BMDP01000001.1"/>
</dbReference>
<sequence>MHNSPSPSSTALHRSPLWLMLIGAAILVGGFAWQYAYSSGGAEPGVAISPPTHDETVSAKSETAVFAGGCFWGVQGVFQHVQGVQRVVSGYAGGAADTARYETVGTGRTGHAESVQITFDPAKVSYGTLLQIFFSVAHNPTERNRQGPDVGTQYRSAIFPMNASQQRIAQDYIAQLDSAKSFREPIATRIESYTGFYPAENYHQDFLTLHPSNPYIVINDLPKVEELKRLFPQRYRIEPVLVKPAA</sequence>
<reference evidence="7" key="2">
    <citation type="submission" date="2020-09" db="EMBL/GenBank/DDBJ databases">
        <authorList>
            <person name="Sun Q."/>
            <person name="Sedlacek I."/>
        </authorList>
    </citation>
    <scope>NUCLEOTIDE SEQUENCE</scope>
    <source>
        <strain evidence="7">CCM 7664</strain>
    </source>
</reference>
<dbReference type="Pfam" id="PF01625">
    <property type="entry name" value="PMSR"/>
    <property type="match status" value="1"/>
</dbReference>
<protein>
    <recommendedName>
        <fullName evidence="4">Peptide methionine sulfoxide reductase MsrA</fullName>
        <shortName evidence="4">Protein-methionine-S-oxide reductase</shortName>
        <ecNumber evidence="4">1.8.4.11</ecNumber>
    </recommendedName>
    <alternativeName>
        <fullName evidence="4">Peptide-methionine (S)-S-oxide reductase</fullName>
        <shortName evidence="4">Peptide Met(O) reductase</shortName>
    </alternativeName>
</protein>
<evidence type="ECO:0000259" key="6">
    <source>
        <dbReference type="Pfam" id="PF01625"/>
    </source>
</evidence>
<comment type="caution">
    <text evidence="7">The sequence shown here is derived from an EMBL/GenBank/DDBJ whole genome shotgun (WGS) entry which is preliminary data.</text>
</comment>
<keyword evidence="8" id="KW-1185">Reference proteome</keyword>
<evidence type="ECO:0000256" key="4">
    <source>
        <dbReference type="HAMAP-Rule" id="MF_01401"/>
    </source>
</evidence>
<evidence type="ECO:0000256" key="2">
    <source>
        <dbReference type="ARBA" id="ARBA00047806"/>
    </source>
</evidence>
<evidence type="ECO:0000313" key="8">
    <source>
        <dbReference type="Proteomes" id="UP000627205"/>
    </source>
</evidence>
<accession>A0A8J3F3Q6</accession>
<dbReference type="PANTHER" id="PTHR43774">
    <property type="entry name" value="PEPTIDE METHIONINE SULFOXIDE REDUCTASE"/>
    <property type="match status" value="1"/>
</dbReference>
<dbReference type="GO" id="GO:0008113">
    <property type="term" value="F:peptide-methionine (S)-S-oxide reductase activity"/>
    <property type="evidence" value="ECO:0007669"/>
    <property type="project" value="UniProtKB-UniRule"/>
</dbReference>
<feature type="transmembrane region" description="Helical" evidence="5">
    <location>
        <begin position="17"/>
        <end position="36"/>
    </location>
</feature>
<comment type="catalytic activity">
    <reaction evidence="3 4">
        <text>[thioredoxin]-disulfide + L-methionine + H2O = L-methionine (S)-S-oxide + [thioredoxin]-dithiol</text>
        <dbReference type="Rhea" id="RHEA:19993"/>
        <dbReference type="Rhea" id="RHEA-COMP:10698"/>
        <dbReference type="Rhea" id="RHEA-COMP:10700"/>
        <dbReference type="ChEBI" id="CHEBI:15377"/>
        <dbReference type="ChEBI" id="CHEBI:29950"/>
        <dbReference type="ChEBI" id="CHEBI:50058"/>
        <dbReference type="ChEBI" id="CHEBI:57844"/>
        <dbReference type="ChEBI" id="CHEBI:58772"/>
        <dbReference type="EC" id="1.8.4.11"/>
    </reaction>
</comment>
<dbReference type="HAMAP" id="MF_01401">
    <property type="entry name" value="MsrA"/>
    <property type="match status" value="1"/>
</dbReference>
<comment type="catalytic activity">
    <reaction evidence="2 4">
        <text>L-methionyl-[protein] + [thioredoxin]-disulfide + H2O = L-methionyl-(S)-S-oxide-[protein] + [thioredoxin]-dithiol</text>
        <dbReference type="Rhea" id="RHEA:14217"/>
        <dbReference type="Rhea" id="RHEA-COMP:10698"/>
        <dbReference type="Rhea" id="RHEA-COMP:10700"/>
        <dbReference type="Rhea" id="RHEA-COMP:12313"/>
        <dbReference type="Rhea" id="RHEA-COMP:12315"/>
        <dbReference type="ChEBI" id="CHEBI:15377"/>
        <dbReference type="ChEBI" id="CHEBI:16044"/>
        <dbReference type="ChEBI" id="CHEBI:29950"/>
        <dbReference type="ChEBI" id="CHEBI:44120"/>
        <dbReference type="ChEBI" id="CHEBI:50058"/>
        <dbReference type="EC" id="1.8.4.11"/>
    </reaction>
</comment>
<proteinExistence type="inferred from homology"/>